<dbReference type="PIRSF" id="PIRSF012526">
    <property type="entry name" value="CYTH_UCP012526"/>
    <property type="match status" value="1"/>
</dbReference>
<dbReference type="Gene3D" id="2.40.320.10">
    <property type="entry name" value="Hypothetical Protein Pfu-838710-001"/>
    <property type="match status" value="1"/>
</dbReference>
<dbReference type="CDD" id="cd07762">
    <property type="entry name" value="CYTH-like_Pase_1"/>
    <property type="match status" value="1"/>
</dbReference>
<evidence type="ECO:0000313" key="3">
    <source>
        <dbReference type="Proteomes" id="UP001501166"/>
    </source>
</evidence>
<dbReference type="SUPFAM" id="SSF55154">
    <property type="entry name" value="CYTH-like phosphatases"/>
    <property type="match status" value="1"/>
</dbReference>
<name>A0ABN0XFD5_9LACT</name>
<evidence type="ECO:0000313" key="2">
    <source>
        <dbReference type="EMBL" id="GAA0362457.1"/>
    </source>
</evidence>
<gene>
    <name evidence="2" type="ORF">GCM10008932_13830</name>
</gene>
<dbReference type="Proteomes" id="UP001501166">
    <property type="component" value="Unassembled WGS sequence"/>
</dbReference>
<evidence type="ECO:0000259" key="1">
    <source>
        <dbReference type="PROSITE" id="PS51707"/>
    </source>
</evidence>
<organism evidence="2 3">
    <name type="scientific">Alkalibacterium iburiense</name>
    <dbReference type="NCBI Taxonomy" id="290589"/>
    <lineage>
        <taxon>Bacteria</taxon>
        <taxon>Bacillati</taxon>
        <taxon>Bacillota</taxon>
        <taxon>Bacilli</taxon>
        <taxon>Lactobacillales</taxon>
        <taxon>Carnobacteriaceae</taxon>
        <taxon>Alkalibacterium</taxon>
    </lineage>
</organism>
<dbReference type="Pfam" id="PF01928">
    <property type="entry name" value="CYTH"/>
    <property type="match status" value="1"/>
</dbReference>
<proteinExistence type="predicted"/>
<keyword evidence="3" id="KW-1185">Reference proteome</keyword>
<comment type="caution">
    <text evidence="2">The sequence shown here is derived from an EMBL/GenBank/DDBJ whole genome shotgun (WGS) entry which is preliminary data.</text>
</comment>
<feature type="domain" description="CYTH" evidence="1">
    <location>
        <begin position="4"/>
        <end position="194"/>
    </location>
</feature>
<accession>A0ABN0XFD5</accession>
<dbReference type="InterPro" id="IPR033469">
    <property type="entry name" value="CYTH-like_dom_sf"/>
</dbReference>
<dbReference type="SMART" id="SM01118">
    <property type="entry name" value="CYTH"/>
    <property type="match status" value="1"/>
</dbReference>
<dbReference type="PROSITE" id="PS51707">
    <property type="entry name" value="CYTH"/>
    <property type="match status" value="1"/>
</dbReference>
<dbReference type="InterPro" id="IPR023577">
    <property type="entry name" value="CYTH_domain"/>
</dbReference>
<dbReference type="InterPro" id="IPR009195">
    <property type="entry name" value="Uncharacterised_YjbK"/>
</dbReference>
<dbReference type="RefSeq" id="WP_343755057.1">
    <property type="nucleotide sequence ID" value="NZ_BAAACW010000084.1"/>
</dbReference>
<protein>
    <submittedName>
        <fullName evidence="2">CYTH domain-containing protein</fullName>
    </submittedName>
</protein>
<reference evidence="2 3" key="1">
    <citation type="journal article" date="2019" name="Int. J. Syst. Evol. Microbiol.">
        <title>The Global Catalogue of Microorganisms (GCM) 10K type strain sequencing project: providing services to taxonomists for standard genome sequencing and annotation.</title>
        <authorList>
            <consortium name="The Broad Institute Genomics Platform"/>
            <consortium name="The Broad Institute Genome Sequencing Center for Infectious Disease"/>
            <person name="Wu L."/>
            <person name="Ma J."/>
        </authorList>
    </citation>
    <scope>NUCLEOTIDE SEQUENCE [LARGE SCALE GENOMIC DNA]</scope>
    <source>
        <strain evidence="2 3">JCM 12662</strain>
    </source>
</reference>
<sequence length="196" mass="22879">MNQEIEIEFKNLLNEAEYQTLLNQVFDSTSQEYVQTNVYFDTTDFLLKEHSCALRIRIKDKYAEMTLKTPFEGHHKELNLSLDKEEAEELISRGFFSVPVEINTILMKENLPSIDTVKRIADLKTRRIEKTTEDGLILLDKSWYSDTIDYELEVESHSIEKGAKLFQTILSDFSIPERKTENKIARAFKASRTDKT</sequence>
<dbReference type="EMBL" id="BAAACW010000084">
    <property type="protein sequence ID" value="GAA0362457.1"/>
    <property type="molecule type" value="Genomic_DNA"/>
</dbReference>